<reference evidence="1 2" key="1">
    <citation type="journal article" date="2020" name="G3 (Bethesda)">
        <title>Whole Genome Sequencing and Comparative Genomics of Two Nematicidal Bacillus Strains Reveals a Wide Range of Possible Virulence Factors.</title>
        <authorList>
            <person name="Susic N."/>
            <person name="Janezic S."/>
            <person name="Rupnik M."/>
            <person name="Geric Stare B."/>
        </authorList>
    </citation>
    <scope>NUCLEOTIDE SEQUENCE [LARGE SCALE GENOMIC DNA]</scope>
    <source>
        <strain evidence="1 2">I-1582</strain>
    </source>
</reference>
<evidence type="ECO:0000313" key="2">
    <source>
        <dbReference type="Proteomes" id="UP000465778"/>
    </source>
</evidence>
<dbReference type="AlphaFoldDB" id="A0A800MS10"/>
<comment type="caution">
    <text evidence="1">The sequence shown here is derived from an EMBL/GenBank/DDBJ whole genome shotgun (WGS) entry which is preliminary data.</text>
</comment>
<dbReference type="Proteomes" id="UP000465778">
    <property type="component" value="Unassembled WGS sequence"/>
</dbReference>
<sequence>MKEVRALSVLIRKNNNEHEVQEEFSEHKHELIKFSEEKGLAISKFDIFSKPMQELIYYYKPLDMTEYVTSLRFNETILTFSPIFLNVFSLQTLERMSMKNIDFIFAFYGENNSMIMKEMTAREYVKLRKRNKIPNLCYFPISLATDEGVAI</sequence>
<protein>
    <submittedName>
        <fullName evidence="1">Uncharacterized protein</fullName>
    </submittedName>
</protein>
<proteinExistence type="predicted"/>
<accession>A0A800MS10</accession>
<evidence type="ECO:0000313" key="1">
    <source>
        <dbReference type="EMBL" id="KAF0821433.1"/>
    </source>
</evidence>
<dbReference type="EMBL" id="VDEM01000108">
    <property type="protein sequence ID" value="KAF0821433.1"/>
    <property type="molecule type" value="Genomic_DNA"/>
</dbReference>
<organism evidence="1 2">
    <name type="scientific">Cytobacillus firmus</name>
    <name type="common">Bacillus firmus</name>
    <dbReference type="NCBI Taxonomy" id="1399"/>
    <lineage>
        <taxon>Bacteria</taxon>
        <taxon>Bacillati</taxon>
        <taxon>Bacillota</taxon>
        <taxon>Bacilli</taxon>
        <taxon>Bacillales</taxon>
        <taxon>Bacillaceae</taxon>
        <taxon>Cytobacillus</taxon>
    </lineage>
</organism>
<gene>
    <name evidence="1" type="ORF">KIS1582_4853</name>
</gene>
<dbReference type="OrthoDB" id="2904920at2"/>
<name>A0A800MS10_CYTFI</name>
<dbReference type="RefSeq" id="WP_159347161.1">
    <property type="nucleotide sequence ID" value="NZ_JBALOT010000097.1"/>
</dbReference>